<sequence length="277" mass="30966">MAAQPGHQTREHRHDHLGLPLGDDIIPTICMCGGPPQCALQGAFFQVLQSCGMNFLVRCFRDDTTWVPSKKACTPSLKAGNAPVIPLELQEIVGGGDHLTTGDSYACLSSYSIKKTGGRRQDAAHHVGGLRPHIEYCCHLCSSNCRGPVLCKRLDHLALRRDVATLLFRRTAHLIPAAEFHLRTTCHKLGYHPHHQDVWRSPQCVQRAFFHVLHRCGMNFLERCFRDDTTQPYLTTWASNAPVNPLVLQENVGGGDHLTPVDQYARLSFFSIKRKKS</sequence>
<accession>A0A5E4QM91</accession>
<dbReference type="Proteomes" id="UP000324832">
    <property type="component" value="Unassembled WGS sequence"/>
</dbReference>
<organism evidence="1 2">
    <name type="scientific">Leptidea sinapis</name>
    <dbReference type="NCBI Taxonomy" id="189913"/>
    <lineage>
        <taxon>Eukaryota</taxon>
        <taxon>Metazoa</taxon>
        <taxon>Ecdysozoa</taxon>
        <taxon>Arthropoda</taxon>
        <taxon>Hexapoda</taxon>
        <taxon>Insecta</taxon>
        <taxon>Pterygota</taxon>
        <taxon>Neoptera</taxon>
        <taxon>Endopterygota</taxon>
        <taxon>Lepidoptera</taxon>
        <taxon>Glossata</taxon>
        <taxon>Ditrysia</taxon>
        <taxon>Papilionoidea</taxon>
        <taxon>Pieridae</taxon>
        <taxon>Dismorphiinae</taxon>
        <taxon>Leptidea</taxon>
    </lineage>
</organism>
<evidence type="ECO:0000313" key="1">
    <source>
        <dbReference type="EMBL" id="VVC99445.1"/>
    </source>
</evidence>
<dbReference type="EMBL" id="FZQP02004145">
    <property type="protein sequence ID" value="VVC99445.1"/>
    <property type="molecule type" value="Genomic_DNA"/>
</dbReference>
<evidence type="ECO:0000313" key="2">
    <source>
        <dbReference type="Proteomes" id="UP000324832"/>
    </source>
</evidence>
<proteinExistence type="predicted"/>
<name>A0A5E4QM91_9NEOP</name>
<dbReference type="AlphaFoldDB" id="A0A5E4QM91"/>
<gene>
    <name evidence="1" type="ORF">LSINAPIS_LOCUS10324</name>
</gene>
<protein>
    <submittedName>
        <fullName evidence="1">Uncharacterized protein</fullName>
    </submittedName>
</protein>
<reference evidence="1 2" key="1">
    <citation type="submission" date="2017-07" db="EMBL/GenBank/DDBJ databases">
        <authorList>
            <person name="Talla V."/>
            <person name="Backstrom N."/>
        </authorList>
    </citation>
    <scope>NUCLEOTIDE SEQUENCE [LARGE SCALE GENOMIC DNA]</scope>
</reference>
<keyword evidence="2" id="KW-1185">Reference proteome</keyword>